<sequence>MTVTPEVDAVTVGVVAMGGAVLDVVRCPTERVPTPADTVAIAAEEVHRIRSTIGPGRSITALGVAVPGLVHGPESTVQLAPNLDWHDVEIGQALSAATQLPVYAANDANAGAIAEHLFGNHRDGGGARSEAVRRIAPAVFNTAVHVPTPAEYVALGAARQAAWVLSGNESPPPWSVGVTTAYDAAATPQVLEQYHRARQLTLR</sequence>
<dbReference type="Gene3D" id="3.30.420.40">
    <property type="match status" value="2"/>
</dbReference>
<dbReference type="InterPro" id="IPR000600">
    <property type="entry name" value="ROK"/>
</dbReference>
<dbReference type="Proteomes" id="UP000430146">
    <property type="component" value="Unassembled WGS sequence"/>
</dbReference>
<accession>A0A5S9MUX3</accession>
<dbReference type="SUPFAM" id="SSF53067">
    <property type="entry name" value="Actin-like ATPase domain"/>
    <property type="match status" value="2"/>
</dbReference>
<dbReference type="PANTHER" id="PTHR18964:SF149">
    <property type="entry name" value="BIFUNCTIONAL UDP-N-ACETYLGLUCOSAMINE 2-EPIMERASE_N-ACETYLMANNOSAMINE KINASE"/>
    <property type="match status" value="1"/>
</dbReference>
<dbReference type="EC" id="2.7.1.2" evidence="2"/>
<dbReference type="PANTHER" id="PTHR18964">
    <property type="entry name" value="ROK (REPRESSOR, ORF, KINASE) FAMILY"/>
    <property type="match status" value="1"/>
</dbReference>
<dbReference type="GO" id="GO:0004340">
    <property type="term" value="F:glucokinase activity"/>
    <property type="evidence" value="ECO:0007669"/>
    <property type="project" value="UniProtKB-EC"/>
</dbReference>
<protein>
    <submittedName>
        <fullName evidence="2">Glucokinase</fullName>
        <ecNumber evidence="2">2.7.1.2</ecNumber>
    </submittedName>
</protein>
<comment type="similarity">
    <text evidence="1">Belongs to the ROK (NagC/XylR) family.</text>
</comment>
<keyword evidence="3" id="KW-1185">Reference proteome</keyword>
<keyword evidence="2" id="KW-0808">Transferase</keyword>
<dbReference type="EMBL" id="CACSIP010000001">
    <property type="protein sequence ID" value="CAA0080669.1"/>
    <property type="molecule type" value="Genomic_DNA"/>
</dbReference>
<proteinExistence type="inferred from homology"/>
<evidence type="ECO:0000313" key="3">
    <source>
        <dbReference type="Proteomes" id="UP000430146"/>
    </source>
</evidence>
<name>A0A5S9MUX3_MYCVN</name>
<dbReference type="InterPro" id="IPR043129">
    <property type="entry name" value="ATPase_NBD"/>
</dbReference>
<organism evidence="2 3">
    <name type="scientific">Mycolicibacterium vanbaalenii</name>
    <name type="common">Mycobacterium vanbaalenii</name>
    <dbReference type="NCBI Taxonomy" id="110539"/>
    <lineage>
        <taxon>Bacteria</taxon>
        <taxon>Bacillati</taxon>
        <taxon>Actinomycetota</taxon>
        <taxon>Actinomycetes</taxon>
        <taxon>Mycobacteriales</taxon>
        <taxon>Mycobacteriaceae</taxon>
        <taxon>Mycolicibacterium</taxon>
    </lineage>
</organism>
<dbReference type="Pfam" id="PF00480">
    <property type="entry name" value="ROK"/>
    <property type="match status" value="1"/>
</dbReference>
<evidence type="ECO:0000313" key="2">
    <source>
        <dbReference type="EMBL" id="CAA0080669.1"/>
    </source>
</evidence>
<reference evidence="2 3" key="1">
    <citation type="submission" date="2019-11" db="EMBL/GenBank/DDBJ databases">
        <authorList>
            <person name="Holert J."/>
        </authorList>
    </citation>
    <scope>NUCLEOTIDE SEQUENCE [LARGE SCALE GENOMIC DNA]</scope>
    <source>
        <strain evidence="2">BC8_1</strain>
    </source>
</reference>
<gene>
    <name evidence="2" type="primary">glkA_1</name>
    <name evidence="2" type="ORF">AELLOGFF_00269</name>
</gene>
<keyword evidence="2" id="KW-0418">Kinase</keyword>
<dbReference type="AlphaFoldDB" id="A0A5S9MUX3"/>
<evidence type="ECO:0000256" key="1">
    <source>
        <dbReference type="ARBA" id="ARBA00006479"/>
    </source>
</evidence>